<dbReference type="EC" id="2.7.7.6" evidence="9"/>
<dbReference type="KEGG" id="ssam:E3D00_02030"/>
<dbReference type="Gene3D" id="4.10.860.120">
    <property type="entry name" value="RNA polymerase II, clamp domain"/>
    <property type="match status" value="1"/>
</dbReference>
<feature type="binding site" evidence="9">
    <location>
        <position position="72"/>
    </location>
    <ligand>
        <name>Zn(2+)</name>
        <dbReference type="ChEBI" id="CHEBI:29105"/>
        <label>1</label>
    </ligand>
</feature>
<dbReference type="Gene3D" id="1.10.1790.20">
    <property type="match status" value="1"/>
</dbReference>
<dbReference type="EMBL" id="CP038141">
    <property type="protein sequence ID" value="QDH16485.1"/>
    <property type="molecule type" value="Genomic_DNA"/>
</dbReference>
<comment type="cofactor">
    <cofactor evidence="9">
        <name>Zn(2+)</name>
        <dbReference type="ChEBI" id="CHEBI:29105"/>
    </cofactor>
    <text evidence="9">Binds 2 Zn(2+) ions per subunit.</text>
</comment>
<dbReference type="Pfam" id="PF05000">
    <property type="entry name" value="RNA_pol_Rpb1_4"/>
    <property type="match status" value="1"/>
</dbReference>
<feature type="binding site" evidence="9">
    <location>
        <position position="70"/>
    </location>
    <ligand>
        <name>Zn(2+)</name>
        <dbReference type="ChEBI" id="CHEBI:29105"/>
        <label>1</label>
    </ligand>
</feature>
<dbReference type="InterPro" id="IPR044893">
    <property type="entry name" value="RNA_pol_Rpb1_clamp_domain"/>
</dbReference>
<accession>A0A4Y6UKE3</accession>
<evidence type="ECO:0000256" key="10">
    <source>
        <dbReference type="RuleBase" id="RU004279"/>
    </source>
</evidence>
<comment type="catalytic activity">
    <reaction evidence="8 9 10">
        <text>RNA(n) + a ribonucleoside 5'-triphosphate = RNA(n+1) + diphosphate</text>
        <dbReference type="Rhea" id="RHEA:21248"/>
        <dbReference type="Rhea" id="RHEA-COMP:14527"/>
        <dbReference type="Rhea" id="RHEA-COMP:17342"/>
        <dbReference type="ChEBI" id="CHEBI:33019"/>
        <dbReference type="ChEBI" id="CHEBI:61557"/>
        <dbReference type="ChEBI" id="CHEBI:140395"/>
        <dbReference type="EC" id="2.7.7.6"/>
    </reaction>
</comment>
<evidence type="ECO:0000256" key="1">
    <source>
        <dbReference type="ARBA" id="ARBA00022478"/>
    </source>
</evidence>
<dbReference type="InterPro" id="IPR006592">
    <property type="entry name" value="RNA_pol_N"/>
</dbReference>
<feature type="binding site" evidence="9">
    <location>
        <position position="946"/>
    </location>
    <ligand>
        <name>Zn(2+)</name>
        <dbReference type="ChEBI" id="CHEBI:29105"/>
        <label>2</label>
    </ligand>
</feature>
<evidence type="ECO:0000313" key="12">
    <source>
        <dbReference type="EMBL" id="QDH16485.1"/>
    </source>
</evidence>
<dbReference type="SMART" id="SM00663">
    <property type="entry name" value="RPOLA_N"/>
    <property type="match status" value="1"/>
</dbReference>
<feature type="binding site" evidence="9">
    <location>
        <position position="88"/>
    </location>
    <ligand>
        <name>Zn(2+)</name>
        <dbReference type="ChEBI" id="CHEBI:29105"/>
        <label>1</label>
    </ligand>
</feature>
<comment type="function">
    <text evidence="9 10">DNA-dependent RNA polymerase catalyzes the transcription of DNA into RNA using the four ribonucleoside triphosphates as substrates.</text>
</comment>
<dbReference type="Gene3D" id="1.10.132.30">
    <property type="match status" value="1"/>
</dbReference>
<proteinExistence type="inferred from homology"/>
<keyword evidence="13" id="KW-1185">Reference proteome</keyword>
<dbReference type="InterPro" id="IPR007081">
    <property type="entry name" value="RNA_pol_Rpb1_5"/>
</dbReference>
<reference evidence="12 13" key="1">
    <citation type="submission" date="2019-03" db="EMBL/GenBank/DDBJ databases">
        <title>The complete genome sequence of Swingsia samuiensis NBRC107927(T).</title>
        <authorList>
            <person name="Chua K.-O."/>
            <person name="Chan K.-G."/>
            <person name="See-Too W.-S."/>
        </authorList>
    </citation>
    <scope>NUCLEOTIDE SEQUENCE [LARGE SCALE GENOMIC DNA]</scope>
    <source>
        <strain evidence="12 13">AH83</strain>
    </source>
</reference>
<keyword evidence="3 9" id="KW-0548">Nucleotidyltransferase</keyword>
<dbReference type="Proteomes" id="UP000316313">
    <property type="component" value="Chromosome"/>
</dbReference>
<dbReference type="Gene3D" id="2.40.50.100">
    <property type="match status" value="3"/>
</dbReference>
<dbReference type="Gene3D" id="1.10.40.90">
    <property type="match status" value="1"/>
</dbReference>
<dbReference type="OrthoDB" id="9815296at2"/>
<dbReference type="Pfam" id="PF04983">
    <property type="entry name" value="RNA_pol_Rpb1_3"/>
    <property type="match status" value="1"/>
</dbReference>
<dbReference type="CDD" id="cd01609">
    <property type="entry name" value="RNAP_beta'_N"/>
    <property type="match status" value="1"/>
</dbReference>
<organism evidence="12 13">
    <name type="scientific">Swingsia samuiensis</name>
    <dbReference type="NCBI Taxonomy" id="1293412"/>
    <lineage>
        <taxon>Bacteria</taxon>
        <taxon>Pseudomonadati</taxon>
        <taxon>Pseudomonadota</taxon>
        <taxon>Alphaproteobacteria</taxon>
        <taxon>Acetobacterales</taxon>
        <taxon>Acetobacteraceae</taxon>
        <taxon>Swingsia</taxon>
    </lineage>
</organism>
<feature type="domain" description="RNA polymerase N-terminal" evidence="11">
    <location>
        <begin position="279"/>
        <end position="558"/>
    </location>
</feature>
<keyword evidence="1 9" id="KW-0240">DNA-directed RNA polymerase</keyword>
<keyword evidence="6 9" id="KW-0460">Magnesium</keyword>
<dbReference type="FunFam" id="1.10.40.90:FF:000001">
    <property type="entry name" value="DNA-directed RNA polymerase subunit beta"/>
    <property type="match status" value="1"/>
</dbReference>
<dbReference type="GO" id="GO:0003677">
    <property type="term" value="F:DNA binding"/>
    <property type="evidence" value="ECO:0007669"/>
    <property type="project" value="UniProtKB-UniRule"/>
</dbReference>
<dbReference type="Gene3D" id="2.40.40.20">
    <property type="match status" value="1"/>
</dbReference>
<dbReference type="NCBIfam" id="TIGR02386">
    <property type="entry name" value="rpoC_TIGR"/>
    <property type="match status" value="1"/>
</dbReference>
<gene>
    <name evidence="9 12" type="primary">rpoC</name>
    <name evidence="12" type="ORF">E3D00_02030</name>
</gene>
<evidence type="ECO:0000256" key="7">
    <source>
        <dbReference type="ARBA" id="ARBA00023163"/>
    </source>
</evidence>
<dbReference type="Gene3D" id="1.10.150.390">
    <property type="match status" value="1"/>
</dbReference>
<feature type="binding site" evidence="9">
    <location>
        <position position="85"/>
    </location>
    <ligand>
        <name>Zn(2+)</name>
        <dbReference type="ChEBI" id="CHEBI:29105"/>
        <label>1</label>
    </ligand>
</feature>
<evidence type="ECO:0000256" key="2">
    <source>
        <dbReference type="ARBA" id="ARBA00022679"/>
    </source>
</evidence>
<dbReference type="RefSeq" id="WP_141459487.1">
    <property type="nucleotide sequence ID" value="NZ_CP038141.1"/>
</dbReference>
<dbReference type="InterPro" id="IPR000722">
    <property type="entry name" value="RNA_pol_asu"/>
</dbReference>
<keyword evidence="7 9" id="KW-0804">Transcription</keyword>
<feature type="binding site" evidence="9">
    <location>
        <position position="862"/>
    </location>
    <ligand>
        <name>Zn(2+)</name>
        <dbReference type="ChEBI" id="CHEBI:29105"/>
        <label>2</label>
    </ligand>
</feature>
<dbReference type="GO" id="GO:0003899">
    <property type="term" value="F:DNA-directed RNA polymerase activity"/>
    <property type="evidence" value="ECO:0007669"/>
    <property type="project" value="UniProtKB-UniRule"/>
</dbReference>
<feature type="binding site" evidence="9">
    <location>
        <position position="504"/>
    </location>
    <ligand>
        <name>Mg(2+)</name>
        <dbReference type="ChEBI" id="CHEBI:18420"/>
    </ligand>
</feature>
<dbReference type="GO" id="GO:0006351">
    <property type="term" value="P:DNA-templated transcription"/>
    <property type="evidence" value="ECO:0007669"/>
    <property type="project" value="UniProtKB-UniRule"/>
</dbReference>
<dbReference type="CDD" id="cd02655">
    <property type="entry name" value="RNAP_beta'_C"/>
    <property type="match status" value="1"/>
</dbReference>
<protein>
    <recommendedName>
        <fullName evidence="9">DNA-directed RNA polymerase subunit beta'</fullName>
        <shortName evidence="9">RNAP subunit beta'</shortName>
        <ecNumber evidence="9">2.7.7.6</ecNumber>
    </recommendedName>
    <alternativeName>
        <fullName evidence="9">RNA polymerase subunit beta'</fullName>
    </alternativeName>
    <alternativeName>
        <fullName evidence="9">Transcriptase subunit beta'</fullName>
    </alternativeName>
</protein>
<dbReference type="GO" id="GO:0000428">
    <property type="term" value="C:DNA-directed RNA polymerase complex"/>
    <property type="evidence" value="ECO:0007669"/>
    <property type="project" value="UniProtKB-KW"/>
</dbReference>
<comment type="similarity">
    <text evidence="9 10">Belongs to the RNA polymerase beta' chain family.</text>
</comment>
<dbReference type="InterPro" id="IPR007066">
    <property type="entry name" value="RNA_pol_Rpb1_3"/>
</dbReference>
<feature type="binding site" evidence="9">
    <location>
        <position position="943"/>
    </location>
    <ligand>
        <name>Zn(2+)</name>
        <dbReference type="ChEBI" id="CHEBI:29105"/>
        <label>2</label>
    </ligand>
</feature>
<dbReference type="HAMAP" id="MF_01322">
    <property type="entry name" value="RNApol_bact_RpoC"/>
    <property type="match status" value="1"/>
</dbReference>
<dbReference type="InterPro" id="IPR007080">
    <property type="entry name" value="RNA_pol_Rpb1_1"/>
</dbReference>
<evidence type="ECO:0000313" key="13">
    <source>
        <dbReference type="Proteomes" id="UP000316313"/>
    </source>
</evidence>
<dbReference type="PANTHER" id="PTHR19376">
    <property type="entry name" value="DNA-DIRECTED RNA POLYMERASE"/>
    <property type="match status" value="1"/>
</dbReference>
<comment type="subunit">
    <text evidence="9">The RNAP catalytic core consists of 2 alpha, 1 beta, 1 beta' and 1 omega subunit. When a sigma factor is associated with the core the holoenzyme is formed, which can initiate transcription.</text>
</comment>
<dbReference type="InterPro" id="IPR007083">
    <property type="entry name" value="RNA_pol_Rpb1_4"/>
</dbReference>
<dbReference type="Pfam" id="PF04998">
    <property type="entry name" value="RNA_pol_Rpb1_5"/>
    <property type="match status" value="1"/>
</dbReference>
<name>A0A4Y6UKE3_9PROT</name>
<keyword evidence="5 9" id="KW-0862">Zinc</keyword>
<evidence type="ECO:0000259" key="11">
    <source>
        <dbReference type="SMART" id="SM00663"/>
    </source>
</evidence>
<dbReference type="InterPro" id="IPR042102">
    <property type="entry name" value="RNA_pol_Rpb1_3_sf"/>
</dbReference>
<feature type="binding site" evidence="9">
    <location>
        <position position="506"/>
    </location>
    <ligand>
        <name>Mg(2+)</name>
        <dbReference type="ChEBI" id="CHEBI:18420"/>
    </ligand>
</feature>
<comment type="cofactor">
    <cofactor evidence="9">
        <name>Mg(2+)</name>
        <dbReference type="ChEBI" id="CHEBI:18420"/>
    </cofactor>
    <text evidence="9">Binds 1 Mg(2+) ion per subunit.</text>
</comment>
<sequence length="1439" mass="159882">MNELMKILGQSGQSVTFDQIKIQLASSEQIRSWSYGEIKKPETINYRTFKPERDGLFCARIFGPIKDYECLCGKYKRMKFRGIVCEKCGVEVTLAKVRRERMGHIELASPVAHIWFLKSLPSRIATMLDLPLKDVEPVLYFERFLVLDKGVADTDQIDSYKHGKKRDQYLLDEIRCEDLLDEYPDAGIEVGIGAEAIKRALSSYNWGIPNAEERELSLAAKAKGLPDPFDYDAEVMEEDSEKTMMRKKLRKATSEAARKKLVKRLKLVESFVESGSNPDWMIMDIVPVIPPELRPLVPLDGGRFATSDLNDLYRRVINRNNRLKRLMELRAPDIIVRNEKRMLQEAVDALFDNGRRGRAITGANKRPLKSLSDMLKGKQGRFRQNLLGKRVDYSGRSVIVVGPELKLHQCGLPKKMALELFKPFIYSKLEKYGHATTIKAAKRMVEKERPEVWDILEEVIREHPVMLNRAPTLHRLGIQAFEPTLIEGKAIQLHPLVCTAFNADFDGDQMAVHVPLSLEAQLEARVLMMSTNNILSPANGKPIIVPSQDIVLGLYYLSLEVPEYRETPDEAEIVDGKVVKAGPPAYGDVSEIESAMLSGSLKLHDKIRLRLTTVNADGKSVRETLVTTPGRALIARILPKHSDISFALINKQLTKKNVSDVIDTVYRHCGQKEAVIFCDRLMELGFRHAARAGISFGKDDMIIPEAKKTLVAKTSEEVKEFEQQYQDGLITAGERYNKVVDAWSRCTDEVQAAMLKEISKQVIGKPTNSVWMMSHSGARGSPAQMKQLAGMRGLMVKPSGEIIEQPIIANFKEGLSVLDYFTSSHGARKGLADTALKTANSGYLTRRLVDVAQDCIIVEQDCGTERGLTVRAVMDSGEVVSSLSERILGRTLSKDVLHPVTEELLVARNTLVDEALSDVIEQAGVESVEIRSVLTCDSRVGICAHCYGRDLARGTPVNIGEAVGVIAAQSIGEPGTQLTMRTFHIGGAATRGAEQSMVEAARDGVVKIKNRNVVENSQKVPVVMSRNCEILLVDENGVERSRYRVPYGARLMVGEGEEVTRGQKMAEWDPYTLPIITERAGKVEYLDLIDSITLVERMDEVTGLSSKVVVDYKQAAKGVDLRPRLQLKDASGNVVKLANGNDARYFLSPDSILSVENGAEVNAGDVLARIPREGSKTRDITGGLPRVAELFEARRPKDHAIIAEGDGRIEFGKDYKSKRCIIVKNDETDEETQYLIPKGKHISVQEGDFVQKGDPLVDGPRVPHDILKVMGVEALSDYLVNEIQDVYRLQGVKINDKHIEVIVRQMLQKVEVLEPGDSTYLIGETVDRIEFEIENQRLMENGDTPARGMPVLQGITKASLQTQSFISAASFQETTRVLTDAATSGKVDTLNGLKENVIVGRLIPAGTGSVINRLRTIAASQDRARVSGIPSKKIEDAAE</sequence>
<keyword evidence="2 9" id="KW-0808">Transferase</keyword>
<dbReference type="GO" id="GO:0008270">
    <property type="term" value="F:zinc ion binding"/>
    <property type="evidence" value="ECO:0007669"/>
    <property type="project" value="UniProtKB-UniRule"/>
</dbReference>
<evidence type="ECO:0000256" key="5">
    <source>
        <dbReference type="ARBA" id="ARBA00022833"/>
    </source>
</evidence>
<evidence type="ECO:0000256" key="6">
    <source>
        <dbReference type="ARBA" id="ARBA00022842"/>
    </source>
</evidence>
<evidence type="ECO:0000256" key="8">
    <source>
        <dbReference type="ARBA" id="ARBA00048552"/>
    </source>
</evidence>
<dbReference type="InterPro" id="IPR045867">
    <property type="entry name" value="DNA-dir_RpoC_beta_prime"/>
</dbReference>
<dbReference type="InterPro" id="IPR012754">
    <property type="entry name" value="DNA-dir_RpoC_beta_prime_bact"/>
</dbReference>
<evidence type="ECO:0000256" key="3">
    <source>
        <dbReference type="ARBA" id="ARBA00022695"/>
    </source>
</evidence>
<dbReference type="Pfam" id="PF04997">
    <property type="entry name" value="RNA_pol_Rpb1_1"/>
    <property type="match status" value="1"/>
</dbReference>
<feature type="binding site" evidence="9">
    <location>
        <position position="936"/>
    </location>
    <ligand>
        <name>Zn(2+)</name>
        <dbReference type="ChEBI" id="CHEBI:29105"/>
        <label>2</label>
    </ligand>
</feature>
<dbReference type="GO" id="GO:0000287">
    <property type="term" value="F:magnesium ion binding"/>
    <property type="evidence" value="ECO:0007669"/>
    <property type="project" value="UniProtKB-UniRule"/>
</dbReference>
<dbReference type="Pfam" id="PF00623">
    <property type="entry name" value="RNA_pol_Rpb1_2"/>
    <property type="match status" value="2"/>
</dbReference>
<dbReference type="InterPro" id="IPR038120">
    <property type="entry name" value="Rpb1_funnel_sf"/>
</dbReference>
<feature type="binding site" evidence="9">
    <location>
        <position position="508"/>
    </location>
    <ligand>
        <name>Mg(2+)</name>
        <dbReference type="ChEBI" id="CHEBI:18420"/>
    </ligand>
</feature>
<evidence type="ECO:0000256" key="9">
    <source>
        <dbReference type="HAMAP-Rule" id="MF_01322"/>
    </source>
</evidence>
<evidence type="ECO:0000256" key="4">
    <source>
        <dbReference type="ARBA" id="ARBA00022723"/>
    </source>
</evidence>
<dbReference type="Gene3D" id="1.10.274.100">
    <property type="entry name" value="RNA polymerase Rpb1, domain 3"/>
    <property type="match status" value="2"/>
</dbReference>
<keyword evidence="4 9" id="KW-0479">Metal-binding</keyword>
<dbReference type="PANTHER" id="PTHR19376:SF54">
    <property type="entry name" value="DNA-DIRECTED RNA POLYMERASE SUBUNIT BETA"/>
    <property type="match status" value="1"/>
</dbReference>
<dbReference type="SUPFAM" id="SSF64484">
    <property type="entry name" value="beta and beta-prime subunits of DNA dependent RNA-polymerase"/>
    <property type="match status" value="1"/>
</dbReference>